<keyword evidence="2" id="KW-1185">Reference proteome</keyword>
<dbReference type="EMBL" id="JAIFRP010000046">
    <property type="protein sequence ID" value="KAK2580769.1"/>
    <property type="molecule type" value="Genomic_DNA"/>
</dbReference>
<dbReference type="AlphaFoldDB" id="A0AAD9RJ73"/>
<protein>
    <submittedName>
        <fullName evidence="1">Uncharacterized protein</fullName>
    </submittedName>
</protein>
<comment type="caution">
    <text evidence="1">The sequence shown here is derived from an EMBL/GenBank/DDBJ whole genome shotgun (WGS) entry which is preliminary data.</text>
</comment>
<name>A0AAD9RJ73_9HYME</name>
<evidence type="ECO:0000313" key="2">
    <source>
        <dbReference type="Proteomes" id="UP001258017"/>
    </source>
</evidence>
<sequence length="100" mass="10837">MPTKVSVTRDGRVAAPVHGVLEEEPVEDPYGGSFGFNVILDSAPCYAPCINTQDPSHYVYLIKITNTPSIAKPTFLCSHRKAGIHQNCHGRRVSDVCASP</sequence>
<reference evidence="1" key="1">
    <citation type="submission" date="2021-08" db="EMBL/GenBank/DDBJ databases">
        <authorList>
            <person name="Misof B."/>
            <person name="Oliver O."/>
            <person name="Podsiadlowski L."/>
            <person name="Donath A."/>
            <person name="Peters R."/>
            <person name="Mayer C."/>
            <person name="Rust J."/>
            <person name="Gunkel S."/>
            <person name="Lesny P."/>
            <person name="Martin S."/>
            <person name="Oeyen J.P."/>
            <person name="Petersen M."/>
            <person name="Panagiotis P."/>
            <person name="Wilbrandt J."/>
            <person name="Tanja T."/>
        </authorList>
    </citation>
    <scope>NUCLEOTIDE SEQUENCE</scope>
    <source>
        <strain evidence="1">GBR_01_08_01A</strain>
        <tissue evidence="1">Thorax + abdomen</tissue>
    </source>
</reference>
<proteinExistence type="predicted"/>
<reference evidence="1" key="2">
    <citation type="journal article" date="2023" name="Commun. Biol.">
        <title>Intrasexual cuticular hydrocarbon dimorphism in a wasp sheds light on hydrocarbon biosynthesis genes in Hymenoptera.</title>
        <authorList>
            <person name="Moris V.C."/>
            <person name="Podsiadlowski L."/>
            <person name="Martin S."/>
            <person name="Oeyen J.P."/>
            <person name="Donath A."/>
            <person name="Petersen M."/>
            <person name="Wilbrandt J."/>
            <person name="Misof B."/>
            <person name="Liedtke D."/>
            <person name="Thamm M."/>
            <person name="Scheiner R."/>
            <person name="Schmitt T."/>
            <person name="Niehuis O."/>
        </authorList>
    </citation>
    <scope>NUCLEOTIDE SEQUENCE</scope>
    <source>
        <strain evidence="1">GBR_01_08_01A</strain>
    </source>
</reference>
<gene>
    <name evidence="1" type="ORF">KPH14_011506</name>
</gene>
<organism evidence="1 2">
    <name type="scientific">Odynerus spinipes</name>
    <dbReference type="NCBI Taxonomy" id="1348599"/>
    <lineage>
        <taxon>Eukaryota</taxon>
        <taxon>Metazoa</taxon>
        <taxon>Ecdysozoa</taxon>
        <taxon>Arthropoda</taxon>
        <taxon>Hexapoda</taxon>
        <taxon>Insecta</taxon>
        <taxon>Pterygota</taxon>
        <taxon>Neoptera</taxon>
        <taxon>Endopterygota</taxon>
        <taxon>Hymenoptera</taxon>
        <taxon>Apocrita</taxon>
        <taxon>Aculeata</taxon>
        <taxon>Vespoidea</taxon>
        <taxon>Vespidae</taxon>
        <taxon>Eumeninae</taxon>
        <taxon>Odynerus</taxon>
    </lineage>
</organism>
<evidence type="ECO:0000313" key="1">
    <source>
        <dbReference type="EMBL" id="KAK2580769.1"/>
    </source>
</evidence>
<accession>A0AAD9RJ73</accession>
<dbReference type="Proteomes" id="UP001258017">
    <property type="component" value="Unassembled WGS sequence"/>
</dbReference>